<comment type="caution">
    <text evidence="2">The sequence shown here is derived from an EMBL/GenBank/DDBJ whole genome shotgun (WGS) entry which is preliminary data.</text>
</comment>
<evidence type="ECO:0000313" key="3">
    <source>
        <dbReference type="Proteomes" id="UP000193498"/>
    </source>
</evidence>
<feature type="compositionally biased region" description="Basic and acidic residues" evidence="1">
    <location>
        <begin position="1"/>
        <end position="11"/>
    </location>
</feature>
<dbReference type="InParanoid" id="A0A1Y1Y8U9"/>
<evidence type="ECO:0000256" key="1">
    <source>
        <dbReference type="SAM" id="MobiDB-lite"/>
    </source>
</evidence>
<feature type="region of interest" description="Disordered" evidence="1">
    <location>
        <begin position="1"/>
        <end position="28"/>
    </location>
</feature>
<protein>
    <submittedName>
        <fullName evidence="2">Uncharacterized protein</fullName>
    </submittedName>
</protein>
<dbReference type="EMBL" id="MCFE01000204">
    <property type="protein sequence ID" value="ORX94451.1"/>
    <property type="molecule type" value="Genomic_DNA"/>
</dbReference>
<feature type="region of interest" description="Disordered" evidence="1">
    <location>
        <begin position="304"/>
        <end position="333"/>
    </location>
</feature>
<sequence>MALRKLLEKKDILHHRSSSSEDECPPLGVPKKSSFSGFFSKGKSWMKHSSTEKNPRSSSKHLLKYLPGINNQTIQRSKSMETFRSQESIQSHRTMASNMEVTGGLNFDEVLKADDTKKVTLTPNRLRSIESREPTTASPLASPEIDICANDFDDFMPSKVKKSETLYEFLKNSGPEDFSHPKAVKKHQEILSEKRVVTPVASKPSVSTLKVIAEITDDQSLHGVEGDSQDFDVYEFLKCEGSDSKKLRHTKSFNVEGASKTLKKIGKIFSPALIPCSSAISSNSGAQSQTQATITRCRRSISEPGKTHPIILTSRPKESQASPLPSGRRRHSTDFSELAKYVTEAPKIMYTASANLDVPTLIQTLPTPPLTPMLSSKEDVESDTSPQIVISWPTSDIASDDIFDVPCMCADCLGI</sequence>
<proteinExistence type="predicted"/>
<reference evidence="2 3" key="1">
    <citation type="submission" date="2016-07" db="EMBL/GenBank/DDBJ databases">
        <title>Pervasive Adenine N6-methylation of Active Genes in Fungi.</title>
        <authorList>
            <consortium name="DOE Joint Genome Institute"/>
            <person name="Mondo S.J."/>
            <person name="Dannebaum R.O."/>
            <person name="Kuo R.C."/>
            <person name="Labutti K."/>
            <person name="Haridas S."/>
            <person name="Kuo A."/>
            <person name="Salamov A."/>
            <person name="Ahrendt S.R."/>
            <person name="Lipzen A."/>
            <person name="Sullivan W."/>
            <person name="Andreopoulos W.B."/>
            <person name="Clum A."/>
            <person name="Lindquist E."/>
            <person name="Daum C."/>
            <person name="Ramamoorthy G.K."/>
            <person name="Gryganskyi A."/>
            <person name="Culley D."/>
            <person name="Magnuson J.K."/>
            <person name="James T.Y."/>
            <person name="O'Malley M.A."/>
            <person name="Stajich J.E."/>
            <person name="Spatafora J.W."/>
            <person name="Visel A."/>
            <person name="Grigoriev I.V."/>
        </authorList>
    </citation>
    <scope>NUCLEOTIDE SEQUENCE [LARGE SCALE GENOMIC DNA]</scope>
    <source>
        <strain evidence="2 3">CBS 931.73</strain>
    </source>
</reference>
<keyword evidence="3" id="KW-1185">Reference proteome</keyword>
<dbReference type="Proteomes" id="UP000193498">
    <property type="component" value="Unassembled WGS sequence"/>
</dbReference>
<dbReference type="AlphaFoldDB" id="A0A1Y1Y8U9"/>
<dbReference type="OrthoDB" id="5382203at2759"/>
<organism evidence="2 3">
    <name type="scientific">Basidiobolus meristosporus CBS 931.73</name>
    <dbReference type="NCBI Taxonomy" id="1314790"/>
    <lineage>
        <taxon>Eukaryota</taxon>
        <taxon>Fungi</taxon>
        <taxon>Fungi incertae sedis</taxon>
        <taxon>Zoopagomycota</taxon>
        <taxon>Entomophthoromycotina</taxon>
        <taxon>Basidiobolomycetes</taxon>
        <taxon>Basidiobolales</taxon>
        <taxon>Basidiobolaceae</taxon>
        <taxon>Basidiobolus</taxon>
    </lineage>
</organism>
<evidence type="ECO:0000313" key="2">
    <source>
        <dbReference type="EMBL" id="ORX94451.1"/>
    </source>
</evidence>
<name>A0A1Y1Y8U9_9FUNG</name>
<gene>
    <name evidence="2" type="ORF">K493DRAFT_302069</name>
</gene>
<accession>A0A1Y1Y8U9</accession>